<name>A0A6J6J9F1_9ZZZZ</name>
<keyword evidence="1" id="KW-0812">Transmembrane</keyword>
<gene>
    <name evidence="2" type="ORF">UFOPK2001_00684</name>
</gene>
<feature type="transmembrane region" description="Helical" evidence="1">
    <location>
        <begin position="83"/>
        <end position="108"/>
    </location>
</feature>
<dbReference type="EMBL" id="CAEZVN010000055">
    <property type="protein sequence ID" value="CAB4633506.1"/>
    <property type="molecule type" value="Genomic_DNA"/>
</dbReference>
<dbReference type="Gene3D" id="1.10.1760.20">
    <property type="match status" value="1"/>
</dbReference>
<feature type="transmembrane region" description="Helical" evidence="1">
    <location>
        <begin position="60"/>
        <end position="77"/>
    </location>
</feature>
<dbReference type="PANTHER" id="PTHR34295">
    <property type="entry name" value="BIOTIN TRANSPORTER BIOY"/>
    <property type="match status" value="1"/>
</dbReference>
<dbReference type="AlphaFoldDB" id="A0A6J6J9F1"/>
<feature type="transmembrane region" description="Helical" evidence="1">
    <location>
        <begin position="163"/>
        <end position="180"/>
    </location>
</feature>
<dbReference type="InterPro" id="IPR003784">
    <property type="entry name" value="BioY"/>
</dbReference>
<keyword evidence="1" id="KW-0472">Membrane</keyword>
<dbReference type="GO" id="GO:0005886">
    <property type="term" value="C:plasma membrane"/>
    <property type="evidence" value="ECO:0007669"/>
    <property type="project" value="InterPro"/>
</dbReference>
<dbReference type="PANTHER" id="PTHR34295:SF1">
    <property type="entry name" value="BIOTIN TRANSPORTER BIOY"/>
    <property type="match status" value="1"/>
</dbReference>
<evidence type="ECO:0000313" key="2">
    <source>
        <dbReference type="EMBL" id="CAB4633506.1"/>
    </source>
</evidence>
<feature type="transmembrane region" description="Helical" evidence="1">
    <location>
        <begin position="12"/>
        <end position="29"/>
    </location>
</feature>
<protein>
    <submittedName>
        <fullName evidence="2">Unannotated protein</fullName>
    </submittedName>
</protein>
<dbReference type="Pfam" id="PF02632">
    <property type="entry name" value="BioY"/>
    <property type="match status" value="1"/>
</dbReference>
<feature type="transmembrane region" description="Helical" evidence="1">
    <location>
        <begin position="120"/>
        <end position="143"/>
    </location>
</feature>
<dbReference type="PIRSF" id="PIRSF016661">
    <property type="entry name" value="BioY"/>
    <property type="match status" value="1"/>
</dbReference>
<sequence length="186" mass="18961">MATSNKITLRDLSRIAIFAAIIAALTFPGAIPMGIGVPITLQTLGVMLAGVVLGGTRGALAVTLYVALGLIGLPIFAEHSSGFAVLAGPSAGFLLGFIPGAFVTGLIAHANSGKFSIIRTVLGAIIGGIAVVYAIGIPVMAANLQVDLLTATTYVTPFLTGDFIKVALTAIIAFGLYRAYPKAFKN</sequence>
<organism evidence="2">
    <name type="scientific">freshwater metagenome</name>
    <dbReference type="NCBI Taxonomy" id="449393"/>
    <lineage>
        <taxon>unclassified sequences</taxon>
        <taxon>metagenomes</taxon>
        <taxon>ecological metagenomes</taxon>
    </lineage>
</organism>
<accession>A0A6J6J9F1</accession>
<proteinExistence type="predicted"/>
<keyword evidence="1" id="KW-1133">Transmembrane helix</keyword>
<evidence type="ECO:0000256" key="1">
    <source>
        <dbReference type="SAM" id="Phobius"/>
    </source>
</evidence>
<dbReference type="GO" id="GO:0015225">
    <property type="term" value="F:biotin transmembrane transporter activity"/>
    <property type="evidence" value="ECO:0007669"/>
    <property type="project" value="InterPro"/>
</dbReference>
<reference evidence="2" key="1">
    <citation type="submission" date="2020-05" db="EMBL/GenBank/DDBJ databases">
        <authorList>
            <person name="Chiriac C."/>
            <person name="Salcher M."/>
            <person name="Ghai R."/>
            <person name="Kavagutti S V."/>
        </authorList>
    </citation>
    <scope>NUCLEOTIDE SEQUENCE</scope>
</reference>